<evidence type="ECO:0000313" key="3">
    <source>
        <dbReference type="Proteomes" id="UP000635278"/>
    </source>
</evidence>
<protein>
    <submittedName>
        <fullName evidence="2">DUF1543 domain-containing protein</fullName>
    </submittedName>
</protein>
<dbReference type="Proteomes" id="UP000635278">
    <property type="component" value="Unassembled WGS sequence"/>
</dbReference>
<feature type="domain" description="DUF1543" evidence="1">
    <location>
        <begin position="21"/>
        <end position="71"/>
    </location>
</feature>
<dbReference type="Pfam" id="PF07566">
    <property type="entry name" value="DUF1543"/>
    <property type="match status" value="2"/>
</dbReference>
<keyword evidence="3" id="KW-1185">Reference proteome</keyword>
<dbReference type="RefSeq" id="WP_173583547.1">
    <property type="nucleotide sequence ID" value="NZ_WOTB01000013.1"/>
</dbReference>
<sequence>MDGADEKLFVFYLGGSVKGGNIEVHDIQFVAARKVEEAYPFLARQWFGIRESLHLDAYGILDWADGHRIVLKPGRPAGRKKLFFVNMGGYLPGELREDHQFAFFVAETVEDAKRKAISSLLTDCIHQHRDNLMDVDDCILIEAFRNSCVHLEPAPEGRAFSAAWQGYRPI</sequence>
<dbReference type="InterPro" id="IPR011440">
    <property type="entry name" value="DUF1543"/>
</dbReference>
<dbReference type="EMBL" id="WOTB01000013">
    <property type="protein sequence ID" value="NHN85153.1"/>
    <property type="molecule type" value="Genomic_DNA"/>
</dbReference>
<dbReference type="Gene3D" id="3.10.20.10">
    <property type="match status" value="2"/>
</dbReference>
<organism evidence="2 3">
    <name type="scientific">Acetobacter musti</name>
    <dbReference type="NCBI Taxonomy" id="864732"/>
    <lineage>
        <taxon>Bacteria</taxon>
        <taxon>Pseudomonadati</taxon>
        <taxon>Pseudomonadota</taxon>
        <taxon>Alphaproteobacteria</taxon>
        <taxon>Acetobacterales</taxon>
        <taxon>Acetobacteraceae</taxon>
        <taxon>Acetobacter</taxon>
    </lineage>
</organism>
<feature type="domain" description="DUF1543" evidence="1">
    <location>
        <begin position="97"/>
        <end position="138"/>
    </location>
</feature>
<evidence type="ECO:0000313" key="2">
    <source>
        <dbReference type="EMBL" id="NHN85153.1"/>
    </source>
</evidence>
<evidence type="ECO:0000259" key="1">
    <source>
        <dbReference type="Pfam" id="PF07566"/>
    </source>
</evidence>
<reference evidence="2 3" key="1">
    <citation type="journal article" date="2020" name="Int. J. Syst. Evol. Microbiol.">
        <title>Novel acetic acid bacteria from cider fermentations: Acetobacter conturbans sp. nov. and Acetobacter fallax sp. nov.</title>
        <authorList>
            <person name="Sombolestani A.S."/>
            <person name="Cleenwerck I."/>
            <person name="Cnockaert M."/>
            <person name="Borremans W."/>
            <person name="Wieme A.D."/>
            <person name="De Vuyst L."/>
            <person name="Vandamme P."/>
        </authorList>
    </citation>
    <scope>NUCLEOTIDE SEQUENCE [LARGE SCALE GENOMIC DNA]</scope>
    <source>
        <strain evidence="2 3">LMG 30640</strain>
    </source>
</reference>
<accession>A0ABX0JQT7</accession>
<proteinExistence type="predicted"/>
<name>A0ABX0JQT7_9PROT</name>
<gene>
    <name evidence="2" type="ORF">GOB93_10940</name>
</gene>
<comment type="caution">
    <text evidence="2">The sequence shown here is derived from an EMBL/GenBank/DDBJ whole genome shotgun (WGS) entry which is preliminary data.</text>
</comment>